<evidence type="ECO:0000256" key="1">
    <source>
        <dbReference type="SAM" id="Phobius"/>
    </source>
</evidence>
<organism evidence="3 4">
    <name type="scientific">Sessilibacter corallicola</name>
    <dbReference type="NCBI Taxonomy" id="2904075"/>
    <lineage>
        <taxon>Bacteria</taxon>
        <taxon>Pseudomonadati</taxon>
        <taxon>Pseudomonadota</taxon>
        <taxon>Gammaproteobacteria</taxon>
        <taxon>Cellvibrionales</taxon>
        <taxon>Cellvibrionaceae</taxon>
        <taxon>Sessilibacter</taxon>
    </lineage>
</organism>
<evidence type="ECO:0000313" key="3">
    <source>
        <dbReference type="EMBL" id="GAA6169700.1"/>
    </source>
</evidence>
<dbReference type="SUPFAM" id="SSF53448">
    <property type="entry name" value="Nucleotide-diphospho-sugar transferases"/>
    <property type="match status" value="1"/>
</dbReference>
<dbReference type="InterPro" id="IPR050256">
    <property type="entry name" value="Glycosyltransferase_2"/>
</dbReference>
<dbReference type="CDD" id="cd04179">
    <property type="entry name" value="DPM_DPG-synthase_like"/>
    <property type="match status" value="1"/>
</dbReference>
<dbReference type="Proteomes" id="UP001465153">
    <property type="component" value="Unassembled WGS sequence"/>
</dbReference>
<keyword evidence="4" id="KW-1185">Reference proteome</keyword>
<feature type="transmembrane region" description="Helical" evidence="1">
    <location>
        <begin position="211"/>
        <end position="234"/>
    </location>
</feature>
<comment type="caution">
    <text evidence="3">The sequence shown here is derived from an EMBL/GenBank/DDBJ whole genome shotgun (WGS) entry which is preliminary data.</text>
</comment>
<dbReference type="RefSeq" id="WP_233089942.1">
    <property type="nucleotide sequence ID" value="NZ_BAABWN010000014.1"/>
</dbReference>
<dbReference type="EMBL" id="BAABWN010000014">
    <property type="protein sequence ID" value="GAA6169700.1"/>
    <property type="molecule type" value="Genomic_DNA"/>
</dbReference>
<dbReference type="PANTHER" id="PTHR48090">
    <property type="entry name" value="UNDECAPRENYL-PHOSPHATE 4-DEOXY-4-FORMAMIDO-L-ARABINOSE TRANSFERASE-RELATED"/>
    <property type="match status" value="1"/>
</dbReference>
<keyword evidence="1" id="KW-0812">Transmembrane</keyword>
<evidence type="ECO:0000259" key="2">
    <source>
        <dbReference type="Pfam" id="PF00535"/>
    </source>
</evidence>
<gene>
    <name evidence="3" type="ORF">NBRC116591_35110</name>
</gene>
<dbReference type="PANTHER" id="PTHR48090:SF7">
    <property type="entry name" value="RFBJ PROTEIN"/>
    <property type="match status" value="1"/>
</dbReference>
<sequence>MYEQQHISVIIPVLDEESAIGIVVNELNALKNPDGERLIDDIIVCDNGSTDNSSGVAHTAGARVTYQPERGYGAACLLGIECLLDTDIVLFVDGDHSCVPEQAIGLIEEIHQGAALAIGSRSLGKEQAGSLTLPQKFGNKLSTLLIQMLWRQKVTDLGPFRAIKLSALKALKMEDRRFGWTVEMQVKAIQLKMNVVEIPVDSLKRIGKSKISGTVSGVIGAGLGILGMIAKLWWREHCKTDEIYQKALNKA</sequence>
<dbReference type="Pfam" id="PF00535">
    <property type="entry name" value="Glycos_transf_2"/>
    <property type="match status" value="1"/>
</dbReference>
<dbReference type="Gene3D" id="3.90.550.10">
    <property type="entry name" value="Spore Coat Polysaccharide Biosynthesis Protein SpsA, Chain A"/>
    <property type="match status" value="1"/>
</dbReference>
<keyword evidence="1" id="KW-0472">Membrane</keyword>
<name>A0ABQ0ADH4_9GAMM</name>
<reference evidence="3 4" key="1">
    <citation type="submission" date="2024-04" db="EMBL/GenBank/DDBJ databases">
        <title>Draft genome sequence of Sessilibacter corallicola NBRC 116591.</title>
        <authorList>
            <person name="Miyakawa T."/>
            <person name="Kusuya Y."/>
            <person name="Miura T."/>
        </authorList>
    </citation>
    <scope>NUCLEOTIDE SEQUENCE [LARGE SCALE GENOMIC DNA]</scope>
    <source>
        <strain evidence="3 4">KU-00831-HH</strain>
    </source>
</reference>
<protein>
    <submittedName>
        <fullName evidence="3">Glycosyltransferase family 2 protein</fullName>
    </submittedName>
</protein>
<dbReference type="InterPro" id="IPR029044">
    <property type="entry name" value="Nucleotide-diphossugar_trans"/>
</dbReference>
<proteinExistence type="predicted"/>
<dbReference type="InterPro" id="IPR001173">
    <property type="entry name" value="Glyco_trans_2-like"/>
</dbReference>
<keyword evidence="1" id="KW-1133">Transmembrane helix</keyword>
<accession>A0ABQ0ADH4</accession>
<evidence type="ECO:0000313" key="4">
    <source>
        <dbReference type="Proteomes" id="UP001465153"/>
    </source>
</evidence>
<feature type="domain" description="Glycosyltransferase 2-like" evidence="2">
    <location>
        <begin position="8"/>
        <end position="169"/>
    </location>
</feature>